<keyword evidence="3" id="KW-0067">ATP-binding</keyword>
<organism evidence="4 5">
    <name type="scientific">Rhodoblastus acidophilus</name>
    <name type="common">Rhodopseudomonas acidophila</name>
    <dbReference type="NCBI Taxonomy" id="1074"/>
    <lineage>
        <taxon>Bacteria</taxon>
        <taxon>Pseudomonadati</taxon>
        <taxon>Pseudomonadota</taxon>
        <taxon>Alphaproteobacteria</taxon>
        <taxon>Hyphomicrobiales</taxon>
        <taxon>Rhodoblastaceae</taxon>
        <taxon>Rhodoblastus</taxon>
    </lineage>
</organism>
<dbReference type="InterPro" id="IPR018181">
    <property type="entry name" value="Heat_shock_70_CS"/>
</dbReference>
<dbReference type="PROSITE" id="PS01036">
    <property type="entry name" value="HSP70_3"/>
    <property type="match status" value="1"/>
</dbReference>
<protein>
    <submittedName>
        <fullName evidence="4">Hsp70 family protein</fullName>
    </submittedName>
</protein>
<evidence type="ECO:0000256" key="2">
    <source>
        <dbReference type="ARBA" id="ARBA00022741"/>
    </source>
</evidence>
<keyword evidence="2" id="KW-0547">Nucleotide-binding</keyword>
<dbReference type="GO" id="GO:0005524">
    <property type="term" value="F:ATP binding"/>
    <property type="evidence" value="ECO:0007669"/>
    <property type="project" value="UniProtKB-KW"/>
</dbReference>
<evidence type="ECO:0000313" key="5">
    <source>
        <dbReference type="Proteomes" id="UP000439113"/>
    </source>
</evidence>
<dbReference type="AlphaFoldDB" id="A0A6N8DJB4"/>
<dbReference type="SUPFAM" id="SSF53067">
    <property type="entry name" value="Actin-like ATPase domain"/>
    <property type="match status" value="2"/>
</dbReference>
<dbReference type="InterPro" id="IPR013126">
    <property type="entry name" value="Hsp_70_fam"/>
</dbReference>
<dbReference type="InterPro" id="IPR043129">
    <property type="entry name" value="ATPase_NBD"/>
</dbReference>
<dbReference type="Gene3D" id="3.90.640.10">
    <property type="entry name" value="Actin, Chain A, domain 4"/>
    <property type="match status" value="2"/>
</dbReference>
<dbReference type="PANTHER" id="PTHR42749:SF1">
    <property type="entry name" value="CELL SHAPE-DETERMINING PROTEIN MREB"/>
    <property type="match status" value="1"/>
</dbReference>
<dbReference type="OrthoDB" id="9807934at2"/>
<dbReference type="PRINTS" id="PR00301">
    <property type="entry name" value="HEATSHOCK70"/>
</dbReference>
<dbReference type="Proteomes" id="UP000439113">
    <property type="component" value="Unassembled WGS sequence"/>
</dbReference>
<dbReference type="Pfam" id="PF00012">
    <property type="entry name" value="HSP70"/>
    <property type="match status" value="2"/>
</dbReference>
<comment type="similarity">
    <text evidence="1">Belongs to the heat shock protein 70 family.</text>
</comment>
<dbReference type="EMBL" id="WNKS01000002">
    <property type="protein sequence ID" value="MTV29936.1"/>
    <property type="molecule type" value="Genomic_DNA"/>
</dbReference>
<evidence type="ECO:0000313" key="4">
    <source>
        <dbReference type="EMBL" id="MTV29936.1"/>
    </source>
</evidence>
<dbReference type="PANTHER" id="PTHR42749">
    <property type="entry name" value="CELL SHAPE-DETERMINING PROTEIN MREB"/>
    <property type="match status" value="1"/>
</dbReference>
<evidence type="ECO:0000256" key="3">
    <source>
        <dbReference type="ARBA" id="ARBA00022840"/>
    </source>
</evidence>
<dbReference type="GO" id="GO:0140662">
    <property type="term" value="F:ATP-dependent protein folding chaperone"/>
    <property type="evidence" value="ECO:0007669"/>
    <property type="project" value="InterPro"/>
</dbReference>
<name>A0A6N8DJB4_RHOAC</name>
<dbReference type="Gene3D" id="3.30.420.40">
    <property type="match status" value="3"/>
</dbReference>
<sequence length="459" mass="49728">MFFVGEKESFACPARATPVSARSLAVVGRRPTRGFLLLKNPTAIGVDFGTTNSVVALADASGDVLVRRFDTPNGSVDAYRSALLFFREGRPPRAQVTHVSGPAALDRALDVHGEHRFLQSLKTYVSSPVFSDTRLFGKKFLIEDLIGVFLADILPAELRGLPIVSGRPVVFAGERPDEALALERLSAAYRNAGVEKVDFAYEPFGAAYTYGRTLTRPETVLVADFGGGTSDFSVMRFDPGGGTLKADALSHAGVGIAGDTFDFRLIDNLVSPRLGRNSAYRSFQKRLPMPARYYAAFAQWHKLSLLKSADTMAELRRLAKDAENPEEIESLIEIIDHDLGYELYLAVSRLKAELSAREAAPFRFSAAGLEIDEVVARQSFEDWIAEDVASLEATIDLALQRAGAGADDIDAVFMTGGTSYVPAVRQLFAGRFGAQKLRFGDAFSSVAAGLALVAADRVR</sequence>
<comment type="caution">
    <text evidence="4">The sequence shown here is derived from an EMBL/GenBank/DDBJ whole genome shotgun (WGS) entry which is preliminary data.</text>
</comment>
<proteinExistence type="inferred from homology"/>
<evidence type="ECO:0000256" key="1">
    <source>
        <dbReference type="ARBA" id="ARBA00007381"/>
    </source>
</evidence>
<gene>
    <name evidence="4" type="ORF">GJ654_02890</name>
</gene>
<accession>A0A6N8DJB4</accession>
<reference evidence="4 5" key="1">
    <citation type="submission" date="2019-11" db="EMBL/GenBank/DDBJ databases">
        <title>Whole-genome sequence of a Rhodoblastus acidophilus DSM 142.</title>
        <authorList>
            <person name="Kyndt J.A."/>
            <person name="Meyer T.E."/>
        </authorList>
    </citation>
    <scope>NUCLEOTIDE SEQUENCE [LARGE SCALE GENOMIC DNA]</scope>
    <source>
        <strain evidence="4 5">DSM 142</strain>
    </source>
</reference>